<evidence type="ECO:0000313" key="1">
    <source>
        <dbReference type="EMBL" id="GGG23883.1"/>
    </source>
</evidence>
<dbReference type="AlphaFoldDB" id="A0A917G5N5"/>
<proteinExistence type="predicted"/>
<dbReference type="RefSeq" id="WP_188614709.1">
    <property type="nucleotide sequence ID" value="NZ_BMJT01000005.1"/>
</dbReference>
<keyword evidence="2" id="KW-1185">Reference proteome</keyword>
<gene>
    <name evidence="1" type="ORF">GCM10007425_17890</name>
</gene>
<accession>A0A917G5N5</accession>
<dbReference type="EMBL" id="BMJT01000005">
    <property type="protein sequence ID" value="GGG23883.1"/>
    <property type="molecule type" value="Genomic_DNA"/>
</dbReference>
<reference evidence="1" key="2">
    <citation type="submission" date="2020-09" db="EMBL/GenBank/DDBJ databases">
        <authorList>
            <person name="Sun Q."/>
            <person name="Zhou Y."/>
        </authorList>
    </citation>
    <scope>NUCLEOTIDE SEQUENCE</scope>
    <source>
        <strain evidence="1">CGMCC 1.15760</strain>
    </source>
</reference>
<name>A0A917G5N5_9BACI</name>
<organism evidence="1 2">
    <name type="scientific">Lysinibacillus alkalisoli</name>
    <dbReference type="NCBI Taxonomy" id="1911548"/>
    <lineage>
        <taxon>Bacteria</taxon>
        <taxon>Bacillati</taxon>
        <taxon>Bacillota</taxon>
        <taxon>Bacilli</taxon>
        <taxon>Bacillales</taxon>
        <taxon>Bacillaceae</taxon>
        <taxon>Lysinibacillus</taxon>
    </lineage>
</organism>
<dbReference type="Proteomes" id="UP000616608">
    <property type="component" value="Unassembled WGS sequence"/>
</dbReference>
<evidence type="ECO:0000313" key="2">
    <source>
        <dbReference type="Proteomes" id="UP000616608"/>
    </source>
</evidence>
<protein>
    <submittedName>
        <fullName evidence="1">Uncharacterized protein</fullName>
    </submittedName>
</protein>
<reference evidence="1" key="1">
    <citation type="journal article" date="2014" name="Int. J. Syst. Evol. Microbiol.">
        <title>Complete genome sequence of Corynebacterium casei LMG S-19264T (=DSM 44701T), isolated from a smear-ripened cheese.</title>
        <authorList>
            <consortium name="US DOE Joint Genome Institute (JGI-PGF)"/>
            <person name="Walter F."/>
            <person name="Albersmeier A."/>
            <person name="Kalinowski J."/>
            <person name="Ruckert C."/>
        </authorList>
    </citation>
    <scope>NUCLEOTIDE SEQUENCE</scope>
    <source>
        <strain evidence="1">CGMCC 1.15760</strain>
    </source>
</reference>
<comment type="caution">
    <text evidence="1">The sequence shown here is derived from an EMBL/GenBank/DDBJ whole genome shotgun (WGS) entry which is preliminary data.</text>
</comment>
<sequence length="497" mass="59057">MLGNNKKLNLQMINFVYGESKKVNFKHVQQQEITTLYECMKQFSHEIRNRYEYEDYLNEMFGDIRKSINRFFTSFDEYNILFEKYFTQIIERFKELRVQYPQLFNTYGRPLLNSLKDIRDNYINDNFLQIEVKKHINSHLNQCIVTRYDSTIKDVDGVPILRASEYLKGGKIYDEVFIIGSPEFYDERFSRVFLARITYFISYDIFQNKIRKTKPFKNIKKSDVIDNMYENVRISKGIDGQLFEVDFGKALEEQFQKDEIIARHEGNSQKLNAIDRVEANLIVLHNNYYTFIPIDSKLRKIDSKTLHLSSAKIKDLEPGDWLLFRNNTNTDLIIEVANKLLGEEHVNHRKWQKIWKRKLRHLIEKNGEEKMIRYLKKNGITTANPQNLRNWIKEESISMKSFDNLLVALKFDEETQKEIQESSRILNSKHIQAGRFITNQLLNELDETIVENLIDNGYATFTSPLVEGASFNIEVVDEIDYTPILVDYCDVFTIWRY</sequence>